<protein>
    <submittedName>
        <fullName evidence="2">Uncharacterized protein</fullName>
    </submittedName>
</protein>
<sequence length="540" mass="61274">MKCRKYIQGLSIYLFLWIPFITNGQFNHVGEEYKEVEAHAKELMLNEQFYLALPIYHYLDSLLPNNPKYIYPLGVCYLNKVEEAKALSYFEKCLKEPSKYPDRLYYYTGKAYHLQLEFDKALANYEIYKTLLVKAKKKSNKALLKEVYRDIEMCHNGKELIAKPLDITINNLGSSINSPFPEHGPILSADESVLIFTSGRPTTTGGNIDKVDGQYFEDIYISHKTDTGWSTPLSIGDSINTHAHDASISLSADGQKLLLYKSEKEYFGLSTQGNLYVSELKGMHWTKPVKLPSQICTKNWEPSASISADEKFMIFSSNRPGGFGGLDLYIVKKLPNGQWALPMNLGGVINSPYDEDAPFIHHDGKTLYFSSNGHKSMGGFDIFMSKFDLSTFNWSEPENIGYPISTAHDDMHFSWTADGKKIYFSTTRPEGFGDRDIYYSEVHKEAAKLVVLKGIISDSLTSMPLDATIKVLDSKNNEVIGIFNSNSSTGKYIVILPEGKNYNFSITSQNYNVCTDVLNFYNLEKFEEIEKNIKLCPKYK</sequence>
<comment type="similarity">
    <text evidence="1">Belongs to the TolB family.</text>
</comment>
<dbReference type="InterPro" id="IPR011042">
    <property type="entry name" value="6-blade_b-propeller_TolB-like"/>
</dbReference>
<evidence type="ECO:0000313" key="2">
    <source>
        <dbReference type="EMBL" id="GAL85871.1"/>
    </source>
</evidence>
<dbReference type="PANTHER" id="PTHR36842:SF1">
    <property type="entry name" value="PROTEIN TOLB"/>
    <property type="match status" value="1"/>
</dbReference>
<dbReference type="InterPro" id="IPR011659">
    <property type="entry name" value="WD40"/>
</dbReference>
<dbReference type="SUPFAM" id="SSF48452">
    <property type="entry name" value="TPR-like"/>
    <property type="match status" value="1"/>
</dbReference>
<reference evidence="2 3" key="1">
    <citation type="submission" date="2014-09" db="EMBL/GenBank/DDBJ databases">
        <title>Sporocytophaga myxococcoides PG-01 genome sequencing.</title>
        <authorList>
            <person name="Liu L."/>
            <person name="Gao P.J."/>
            <person name="Chen G.J."/>
            <person name="Wang L.S."/>
        </authorList>
    </citation>
    <scope>NUCLEOTIDE SEQUENCE [LARGE SCALE GENOMIC DNA]</scope>
    <source>
        <strain evidence="2 3">PG-01</strain>
    </source>
</reference>
<dbReference type="AlphaFoldDB" id="A0A098LFX7"/>
<dbReference type="eggNOG" id="COG0457">
    <property type="taxonomic scope" value="Bacteria"/>
</dbReference>
<name>A0A098LFX7_9BACT</name>
<dbReference type="Gene3D" id="2.120.10.30">
    <property type="entry name" value="TolB, C-terminal domain"/>
    <property type="match status" value="1"/>
</dbReference>
<dbReference type="Gene3D" id="1.25.40.10">
    <property type="entry name" value="Tetratricopeptide repeat domain"/>
    <property type="match status" value="1"/>
</dbReference>
<dbReference type="OrthoDB" id="1488841at2"/>
<comment type="caution">
    <text evidence="2">The sequence shown here is derived from an EMBL/GenBank/DDBJ whole genome shotgun (WGS) entry which is preliminary data.</text>
</comment>
<dbReference type="SUPFAM" id="SSF82171">
    <property type="entry name" value="DPP6 N-terminal domain-like"/>
    <property type="match status" value="1"/>
</dbReference>
<dbReference type="PANTHER" id="PTHR36842">
    <property type="entry name" value="PROTEIN TOLB HOMOLOG"/>
    <property type="match status" value="1"/>
</dbReference>
<dbReference type="Proteomes" id="UP000030185">
    <property type="component" value="Unassembled WGS sequence"/>
</dbReference>
<dbReference type="CDD" id="cd15482">
    <property type="entry name" value="Sialidase_non-viral"/>
    <property type="match status" value="1"/>
</dbReference>
<organism evidence="2 3">
    <name type="scientific">Sporocytophaga myxococcoides</name>
    <dbReference type="NCBI Taxonomy" id="153721"/>
    <lineage>
        <taxon>Bacteria</taxon>
        <taxon>Pseudomonadati</taxon>
        <taxon>Bacteroidota</taxon>
        <taxon>Cytophagia</taxon>
        <taxon>Cytophagales</taxon>
        <taxon>Cytophagaceae</taxon>
        <taxon>Sporocytophaga</taxon>
    </lineage>
</organism>
<dbReference type="EMBL" id="BBLT01000006">
    <property type="protein sequence ID" value="GAL85871.1"/>
    <property type="molecule type" value="Genomic_DNA"/>
</dbReference>
<gene>
    <name evidence="2" type="ORF">MYP_3100</name>
</gene>
<proteinExistence type="inferred from homology"/>
<keyword evidence="3" id="KW-1185">Reference proteome</keyword>
<dbReference type="RefSeq" id="WP_052430237.1">
    <property type="nucleotide sequence ID" value="NZ_BBLT01000006.1"/>
</dbReference>
<evidence type="ECO:0000313" key="3">
    <source>
        <dbReference type="Proteomes" id="UP000030185"/>
    </source>
</evidence>
<dbReference type="STRING" id="153721.MYP_3100"/>
<accession>A0A098LFX7</accession>
<dbReference type="Pfam" id="PF07676">
    <property type="entry name" value="PD40"/>
    <property type="match status" value="4"/>
</dbReference>
<dbReference type="InterPro" id="IPR011990">
    <property type="entry name" value="TPR-like_helical_dom_sf"/>
</dbReference>
<evidence type="ECO:0000256" key="1">
    <source>
        <dbReference type="ARBA" id="ARBA00009820"/>
    </source>
</evidence>
<dbReference type="eggNOG" id="COG0823">
    <property type="taxonomic scope" value="Bacteria"/>
</dbReference>